<dbReference type="EMBL" id="JBBAXC010000027">
    <property type="protein sequence ID" value="MEI5909491.1"/>
    <property type="molecule type" value="Genomic_DNA"/>
</dbReference>
<keyword evidence="1" id="KW-0031">Aminopeptidase</keyword>
<name>A0ABU8HJZ9_9BACI</name>
<evidence type="ECO:0000313" key="2">
    <source>
        <dbReference type="Proteomes" id="UP001312865"/>
    </source>
</evidence>
<sequence>MALKAKIRSITMEHPFLDFQFGKGVIYTTIEGFESLTQLLTKDEGSFFLGEVALVQHDFLNKYPIHNVCLTKTLLASLEVLFPFVSRALKQKTFKMNDNQSITPISF</sequence>
<protein>
    <submittedName>
        <fullName evidence="1">Aminopeptidase</fullName>
        <ecNumber evidence="1">3.4.11.-</ecNumber>
    </submittedName>
</protein>
<keyword evidence="2" id="KW-1185">Reference proteome</keyword>
<dbReference type="EC" id="3.4.11.-" evidence="1"/>
<dbReference type="GO" id="GO:0004177">
    <property type="term" value="F:aminopeptidase activity"/>
    <property type="evidence" value="ECO:0007669"/>
    <property type="project" value="UniProtKB-KW"/>
</dbReference>
<dbReference type="RefSeq" id="WP_336588932.1">
    <property type="nucleotide sequence ID" value="NZ_JBBAXC010000027.1"/>
</dbReference>
<comment type="caution">
    <text evidence="1">The sequence shown here is derived from an EMBL/GenBank/DDBJ whole genome shotgun (WGS) entry which is preliminary data.</text>
</comment>
<organism evidence="1 2">
    <name type="scientific">Bacillus spongiae</name>
    <dbReference type="NCBI Taxonomy" id="2683610"/>
    <lineage>
        <taxon>Bacteria</taxon>
        <taxon>Bacillati</taxon>
        <taxon>Bacillota</taxon>
        <taxon>Bacilli</taxon>
        <taxon>Bacillales</taxon>
        <taxon>Bacillaceae</taxon>
        <taxon>Bacillus</taxon>
    </lineage>
</organism>
<proteinExistence type="predicted"/>
<keyword evidence="1" id="KW-0378">Hydrolase</keyword>
<keyword evidence="1" id="KW-0645">Protease</keyword>
<accession>A0ABU8HJZ9</accession>
<evidence type="ECO:0000313" key="1">
    <source>
        <dbReference type="EMBL" id="MEI5909491.1"/>
    </source>
</evidence>
<reference evidence="1 2" key="1">
    <citation type="journal article" date="2018" name="J. Microbiol.">
        <title>Bacillus spongiae sp. nov., isolated from sponge of Jeju Island.</title>
        <authorList>
            <person name="Lee G.E."/>
            <person name="Im W.T."/>
            <person name="Park J.S."/>
        </authorList>
    </citation>
    <scope>NUCLEOTIDE SEQUENCE [LARGE SCALE GENOMIC DNA]</scope>
    <source>
        <strain evidence="1 2">135PIL107-10</strain>
    </source>
</reference>
<dbReference type="Proteomes" id="UP001312865">
    <property type="component" value="Unassembled WGS sequence"/>
</dbReference>
<gene>
    <name evidence="1" type="ORF">WAK64_20900</name>
</gene>
<dbReference type="SUPFAM" id="SSF144052">
    <property type="entry name" value="Thermophilic metalloprotease-like"/>
    <property type="match status" value="1"/>
</dbReference>